<comment type="subcellular location">
    <subcellularLocation>
        <location evidence="10">Cytoplasm</location>
        <location evidence="10">Sarcoplasm</location>
    </subcellularLocation>
</comment>
<evidence type="ECO:0000256" key="7">
    <source>
        <dbReference type="ARBA" id="ARBA00023002"/>
    </source>
</evidence>
<dbReference type="PANTHER" id="PTHR47132:SF1">
    <property type="entry name" value="MYOGLOBIN"/>
    <property type="match status" value="1"/>
</dbReference>
<dbReference type="AlphaFoldDB" id="A0A8D0H6S8"/>
<keyword evidence="5 13" id="KW-0561">Oxygen transport</keyword>
<reference evidence="16" key="2">
    <citation type="submission" date="2025-09" db="UniProtKB">
        <authorList>
            <consortium name="Ensembl"/>
        </authorList>
    </citation>
    <scope>IDENTIFICATION</scope>
</reference>
<dbReference type="Proteomes" id="UP000694392">
    <property type="component" value="Unplaced"/>
</dbReference>
<dbReference type="GO" id="GO:0007507">
    <property type="term" value="P:heart development"/>
    <property type="evidence" value="ECO:0007669"/>
    <property type="project" value="Ensembl"/>
</dbReference>
<comment type="catalytic activity">
    <reaction evidence="12">
        <text>H2O2 + AH2 = A + 2 H2O</text>
        <dbReference type="Rhea" id="RHEA:30275"/>
        <dbReference type="ChEBI" id="CHEBI:13193"/>
        <dbReference type="ChEBI" id="CHEBI:15377"/>
        <dbReference type="ChEBI" id="CHEBI:16240"/>
        <dbReference type="ChEBI" id="CHEBI:17499"/>
    </reaction>
</comment>
<dbReference type="Gene3D" id="6.10.140.2110">
    <property type="match status" value="1"/>
</dbReference>
<organism evidence="16 17">
    <name type="scientific">Sphenodon punctatus</name>
    <name type="common">Tuatara</name>
    <name type="synonym">Hatteria punctata</name>
    <dbReference type="NCBI Taxonomy" id="8508"/>
    <lineage>
        <taxon>Eukaryota</taxon>
        <taxon>Metazoa</taxon>
        <taxon>Chordata</taxon>
        <taxon>Craniata</taxon>
        <taxon>Vertebrata</taxon>
        <taxon>Euteleostomi</taxon>
        <taxon>Lepidosauria</taxon>
        <taxon>Sphenodontia</taxon>
        <taxon>Sphenodontidae</taxon>
        <taxon>Sphenodon</taxon>
    </lineage>
</organism>
<dbReference type="PANTHER" id="PTHR47132">
    <property type="entry name" value="MYOGLOBIN"/>
    <property type="match status" value="1"/>
</dbReference>
<comment type="function">
    <text evidence="14">Monomeric heme protein which primary function is to store oxygen and facilitate its diffusion within muscle tissues. Reversibly binds oxygen through a pentacoordinated heme iron and enables its timely and efficient release as needed during periods of heightened demand. Depending on the oxidative conditions of tissues and cells, and in addition to its ability to bind oxygen, it also has a nitrite reductase activity whereby it regulates the production of bioactive nitric oxide. Under stress conditions, like hypoxia and anoxia, it also protects cells against reactive oxygen species thanks to its pseudoperoxidase activity.</text>
</comment>
<evidence type="ECO:0000256" key="13">
    <source>
        <dbReference type="RuleBase" id="RU000356"/>
    </source>
</evidence>
<evidence type="ECO:0000256" key="14">
    <source>
        <dbReference type="RuleBase" id="RU251113"/>
    </source>
</evidence>
<dbReference type="GO" id="GO:0070062">
    <property type="term" value="C:extracellular exosome"/>
    <property type="evidence" value="ECO:0007669"/>
    <property type="project" value="TreeGrafter"/>
</dbReference>
<dbReference type="GeneTree" id="ENSGT00940000160809"/>
<keyword evidence="6 14" id="KW-0479">Metal-binding</keyword>
<sequence length="152" mass="17433">MGLSEQEWQHVLNIWAKVEQDIPAHGQQYLRRGFHQISPLLFDKFKQLKTVDEMRSSEELKNHGTTVLTALGNILKQKGQHEAQLKPLAQTHATKHKIPVKYLEFISEVIVKTIASRHSADFGDDSQAAMRKALELFRNDMASMYKEFGFQG</sequence>
<evidence type="ECO:0000256" key="2">
    <source>
        <dbReference type="ARBA" id="ARBA00022448"/>
    </source>
</evidence>
<dbReference type="InterPro" id="IPR009050">
    <property type="entry name" value="Globin-like_sf"/>
</dbReference>
<feature type="domain" description="Globin" evidence="15">
    <location>
        <begin position="2"/>
        <end position="146"/>
    </location>
</feature>
<dbReference type="GO" id="GO:0019430">
    <property type="term" value="P:removal of superoxide radicals"/>
    <property type="evidence" value="ECO:0007669"/>
    <property type="project" value="Ensembl"/>
</dbReference>
<dbReference type="GO" id="GO:0043353">
    <property type="term" value="P:enucleate erythrocyte differentiation"/>
    <property type="evidence" value="ECO:0007669"/>
    <property type="project" value="Ensembl"/>
</dbReference>
<keyword evidence="3" id="KW-0963">Cytoplasm</keyword>
<dbReference type="GO" id="GO:0098809">
    <property type="term" value="F:nitrite reductase activity"/>
    <property type="evidence" value="ECO:0007669"/>
    <property type="project" value="Ensembl"/>
</dbReference>
<keyword evidence="4 13" id="KW-0349">Heme</keyword>
<evidence type="ECO:0000313" key="17">
    <source>
        <dbReference type="Proteomes" id="UP000694392"/>
    </source>
</evidence>
<evidence type="ECO:0000313" key="16">
    <source>
        <dbReference type="Ensembl" id="ENSSPUP00000015352.1"/>
    </source>
</evidence>
<evidence type="ECO:0000256" key="8">
    <source>
        <dbReference type="ARBA" id="ARBA00023004"/>
    </source>
</evidence>
<evidence type="ECO:0000256" key="3">
    <source>
        <dbReference type="ARBA" id="ARBA00022490"/>
    </source>
</evidence>
<comment type="catalytic activity">
    <reaction evidence="11">
        <text>Fe(III)-heme b-[protein] + nitric oxide + H2O = Fe(II)-heme b-[protein] + nitrite + 2 H(+)</text>
        <dbReference type="Rhea" id="RHEA:77711"/>
        <dbReference type="Rhea" id="RHEA-COMP:18975"/>
        <dbReference type="Rhea" id="RHEA-COMP:18976"/>
        <dbReference type="ChEBI" id="CHEBI:15377"/>
        <dbReference type="ChEBI" id="CHEBI:15378"/>
        <dbReference type="ChEBI" id="CHEBI:16301"/>
        <dbReference type="ChEBI" id="CHEBI:16480"/>
        <dbReference type="ChEBI" id="CHEBI:55376"/>
        <dbReference type="ChEBI" id="CHEBI:60344"/>
    </reaction>
    <physiologicalReaction direction="right-to-left" evidence="11">
        <dbReference type="Rhea" id="RHEA:77713"/>
    </physiologicalReaction>
</comment>
<keyword evidence="9 14" id="KW-0514">Muscle protein</keyword>
<dbReference type="Ensembl" id="ENSSPUT00000016378.1">
    <property type="protein sequence ID" value="ENSSPUP00000015352.1"/>
    <property type="gene ID" value="ENSSPUG00000011818.1"/>
</dbReference>
<dbReference type="InterPro" id="IPR000971">
    <property type="entry name" value="Globin"/>
</dbReference>
<gene>
    <name evidence="16" type="primary">MB</name>
</gene>
<protein>
    <recommendedName>
        <fullName evidence="14">Myoglobin</fullName>
    </recommendedName>
</protein>
<dbReference type="Pfam" id="PF00042">
    <property type="entry name" value="Globin"/>
    <property type="match status" value="1"/>
</dbReference>
<reference evidence="16" key="1">
    <citation type="submission" date="2025-08" db="UniProtKB">
        <authorList>
            <consortium name="Ensembl"/>
        </authorList>
    </citation>
    <scope>IDENTIFICATION</scope>
</reference>
<dbReference type="GO" id="GO:0001666">
    <property type="term" value="P:response to hypoxia"/>
    <property type="evidence" value="ECO:0007669"/>
    <property type="project" value="Ensembl"/>
</dbReference>
<dbReference type="GO" id="GO:0046872">
    <property type="term" value="F:metal ion binding"/>
    <property type="evidence" value="ECO:0007669"/>
    <property type="project" value="UniProtKB-KW"/>
</dbReference>
<keyword evidence="17" id="KW-1185">Reference proteome</keyword>
<comment type="similarity">
    <text evidence="1 13">Belongs to the globin family.</text>
</comment>
<dbReference type="SUPFAM" id="SSF46458">
    <property type="entry name" value="Globin-like"/>
    <property type="match status" value="1"/>
</dbReference>
<keyword evidence="2 13" id="KW-0813">Transport</keyword>
<evidence type="ECO:0000256" key="10">
    <source>
        <dbReference type="ARBA" id="ARBA00044498"/>
    </source>
</evidence>
<evidence type="ECO:0000256" key="1">
    <source>
        <dbReference type="ARBA" id="ARBA00008705"/>
    </source>
</evidence>
<evidence type="ECO:0000256" key="6">
    <source>
        <dbReference type="ARBA" id="ARBA00022723"/>
    </source>
</evidence>
<dbReference type="GO" id="GO:0004601">
    <property type="term" value="F:peroxidase activity"/>
    <property type="evidence" value="ECO:0007669"/>
    <property type="project" value="Ensembl"/>
</dbReference>
<dbReference type="GO" id="GO:0016528">
    <property type="term" value="C:sarcoplasm"/>
    <property type="evidence" value="ECO:0007669"/>
    <property type="project" value="UniProtKB-SubCell"/>
</dbReference>
<dbReference type="GO" id="GO:0019825">
    <property type="term" value="F:oxygen binding"/>
    <property type="evidence" value="ECO:0007669"/>
    <property type="project" value="UniProtKB-UniRule"/>
</dbReference>
<evidence type="ECO:0000256" key="4">
    <source>
        <dbReference type="ARBA" id="ARBA00022617"/>
    </source>
</evidence>
<dbReference type="PROSITE" id="PS01033">
    <property type="entry name" value="GLOBIN"/>
    <property type="match status" value="1"/>
</dbReference>
<evidence type="ECO:0000256" key="5">
    <source>
        <dbReference type="ARBA" id="ARBA00022621"/>
    </source>
</evidence>
<dbReference type="InterPro" id="IPR002335">
    <property type="entry name" value="Myoglobin"/>
</dbReference>
<evidence type="ECO:0000256" key="9">
    <source>
        <dbReference type="ARBA" id="ARBA00023179"/>
    </source>
</evidence>
<keyword evidence="7" id="KW-0560">Oxidoreductase</keyword>
<proteinExistence type="inferred from homology"/>
<evidence type="ECO:0000259" key="15">
    <source>
        <dbReference type="PROSITE" id="PS01033"/>
    </source>
</evidence>
<evidence type="ECO:0000256" key="11">
    <source>
        <dbReference type="ARBA" id="ARBA00048118"/>
    </source>
</evidence>
<dbReference type="GO" id="GO:0005344">
    <property type="term" value="F:oxygen carrier activity"/>
    <property type="evidence" value="ECO:0007669"/>
    <property type="project" value="UniProtKB-UniRule"/>
</dbReference>
<dbReference type="Gene3D" id="6.10.140.2100">
    <property type="match status" value="1"/>
</dbReference>
<dbReference type="OMA" id="VIIRMFQ"/>
<dbReference type="PRINTS" id="PR00613">
    <property type="entry name" value="MYOGLOBIN"/>
</dbReference>
<name>A0A8D0H6S8_SPHPU</name>
<keyword evidence="8 14" id="KW-0408">Iron</keyword>
<dbReference type="GO" id="GO:0020037">
    <property type="term" value="F:heme binding"/>
    <property type="evidence" value="ECO:0007669"/>
    <property type="project" value="UniProtKB-UniRule"/>
</dbReference>
<dbReference type="GO" id="GO:0050873">
    <property type="term" value="P:brown fat cell differentiation"/>
    <property type="evidence" value="ECO:0007669"/>
    <property type="project" value="Ensembl"/>
</dbReference>
<accession>A0A8D0H6S8</accession>
<evidence type="ECO:0000256" key="12">
    <source>
        <dbReference type="ARBA" id="ARBA00049931"/>
    </source>
</evidence>